<dbReference type="AlphaFoldDB" id="A0A6J7UF55"/>
<sequence>MHFASKNSHLAIDIPDRTIAVAAVTPSAKVLKRTIAAAIFSGMPNTRRVNSVITANVPSEPTNNLVRSYPAESFLVSLPVLIIVPSAKTAVSAKTLSRIDP</sequence>
<proteinExistence type="predicted"/>
<gene>
    <name evidence="1" type="ORF">UFOPK4358_00581</name>
</gene>
<organism evidence="1">
    <name type="scientific">freshwater metagenome</name>
    <dbReference type="NCBI Taxonomy" id="449393"/>
    <lineage>
        <taxon>unclassified sequences</taxon>
        <taxon>metagenomes</taxon>
        <taxon>ecological metagenomes</taxon>
    </lineage>
</organism>
<evidence type="ECO:0000313" key="1">
    <source>
        <dbReference type="EMBL" id="CAB5063922.1"/>
    </source>
</evidence>
<dbReference type="EMBL" id="CAFBQQ010000080">
    <property type="protein sequence ID" value="CAB5063922.1"/>
    <property type="molecule type" value="Genomic_DNA"/>
</dbReference>
<name>A0A6J7UF55_9ZZZZ</name>
<protein>
    <submittedName>
        <fullName evidence="1">Unannotated protein</fullName>
    </submittedName>
</protein>
<reference evidence="1" key="1">
    <citation type="submission" date="2020-05" db="EMBL/GenBank/DDBJ databases">
        <authorList>
            <person name="Chiriac C."/>
            <person name="Salcher M."/>
            <person name="Ghai R."/>
            <person name="Kavagutti S V."/>
        </authorList>
    </citation>
    <scope>NUCLEOTIDE SEQUENCE</scope>
</reference>
<accession>A0A6J7UF55</accession>